<dbReference type="InterPro" id="IPR050863">
    <property type="entry name" value="CenT-Element_Derived"/>
</dbReference>
<evidence type="ECO:0000313" key="2">
    <source>
        <dbReference type="EMBL" id="KAF0732671.1"/>
    </source>
</evidence>
<dbReference type="InterPro" id="IPR004875">
    <property type="entry name" value="DDE_SF_endonuclease_dom"/>
</dbReference>
<dbReference type="AlphaFoldDB" id="A0A6G0WYS8"/>
<keyword evidence="3" id="KW-1185">Reference proteome</keyword>
<dbReference type="PANTHER" id="PTHR19303:SF57">
    <property type="entry name" value="HTH CENPB-TYPE DOMAIN-CONTAINING PROTEIN"/>
    <property type="match status" value="1"/>
</dbReference>
<dbReference type="InterPro" id="IPR036397">
    <property type="entry name" value="RNaseH_sf"/>
</dbReference>
<name>A0A6G0WYS8_9STRA</name>
<dbReference type="Pfam" id="PF03184">
    <property type="entry name" value="DDE_1"/>
    <property type="match status" value="1"/>
</dbReference>
<evidence type="ECO:0000259" key="1">
    <source>
        <dbReference type="Pfam" id="PF03184"/>
    </source>
</evidence>
<organism evidence="2 3">
    <name type="scientific">Aphanomyces euteiches</name>
    <dbReference type="NCBI Taxonomy" id="100861"/>
    <lineage>
        <taxon>Eukaryota</taxon>
        <taxon>Sar</taxon>
        <taxon>Stramenopiles</taxon>
        <taxon>Oomycota</taxon>
        <taxon>Saprolegniomycetes</taxon>
        <taxon>Saprolegniales</taxon>
        <taxon>Verrucalvaceae</taxon>
        <taxon>Aphanomyces</taxon>
    </lineage>
</organism>
<reference evidence="2 3" key="1">
    <citation type="submission" date="2019-07" db="EMBL/GenBank/DDBJ databases">
        <title>Genomics analysis of Aphanomyces spp. identifies a new class of oomycete effector associated with host adaptation.</title>
        <authorList>
            <person name="Gaulin E."/>
        </authorList>
    </citation>
    <scope>NUCLEOTIDE SEQUENCE [LARGE SCALE GENOMIC DNA]</scope>
    <source>
        <strain evidence="2 3">ATCC 201684</strain>
    </source>
</reference>
<sequence length="233" mass="26379">MLEVRSTFLDEFWVKNDHFEDSDVINCDETGIYFDTPPRYILAQKGGDASISHAEKSCRLTAVLAAKRNGDKLPILFVVKGKPGGFIDASELRTYPSGHFYAVQKNAWIDGGGWKFYLDTILRPEIVRPSLILMDNFEAHRMPRNIQYIEEELSSTVCTLPPSMTSVLQPLDVGVMGPFKAKLRNLWLQEAYHPSSAVEKRMACIKRAIKAWELITPETIKKAFDKAIPRKSS</sequence>
<dbReference type="VEuPathDB" id="FungiDB:AeMF1_014572"/>
<feature type="domain" description="DDE-1" evidence="1">
    <location>
        <begin position="59"/>
        <end position="224"/>
    </location>
</feature>
<dbReference type="GO" id="GO:0003677">
    <property type="term" value="F:DNA binding"/>
    <property type="evidence" value="ECO:0007669"/>
    <property type="project" value="TreeGrafter"/>
</dbReference>
<dbReference type="EMBL" id="VJMJ01000130">
    <property type="protein sequence ID" value="KAF0732671.1"/>
    <property type="molecule type" value="Genomic_DNA"/>
</dbReference>
<protein>
    <recommendedName>
        <fullName evidence="1">DDE-1 domain-containing protein</fullName>
    </recommendedName>
</protein>
<dbReference type="PANTHER" id="PTHR19303">
    <property type="entry name" value="TRANSPOSON"/>
    <property type="match status" value="1"/>
</dbReference>
<dbReference type="GO" id="GO:0005634">
    <property type="term" value="C:nucleus"/>
    <property type="evidence" value="ECO:0007669"/>
    <property type="project" value="TreeGrafter"/>
</dbReference>
<dbReference type="Proteomes" id="UP000481153">
    <property type="component" value="Unassembled WGS sequence"/>
</dbReference>
<dbReference type="Gene3D" id="3.30.420.10">
    <property type="entry name" value="Ribonuclease H-like superfamily/Ribonuclease H"/>
    <property type="match status" value="1"/>
</dbReference>
<evidence type="ECO:0000313" key="3">
    <source>
        <dbReference type="Proteomes" id="UP000481153"/>
    </source>
</evidence>
<gene>
    <name evidence="2" type="ORF">Ae201684_010378</name>
</gene>
<proteinExistence type="predicted"/>
<accession>A0A6G0WYS8</accession>
<comment type="caution">
    <text evidence="2">The sequence shown here is derived from an EMBL/GenBank/DDBJ whole genome shotgun (WGS) entry which is preliminary data.</text>
</comment>